<protein>
    <submittedName>
        <fullName evidence="1">Uncharacterized protein</fullName>
    </submittedName>
</protein>
<dbReference type="EMBL" id="CP101987">
    <property type="protein sequence ID" value="UUI71852.1"/>
    <property type="molecule type" value="Genomic_DNA"/>
</dbReference>
<evidence type="ECO:0000313" key="1">
    <source>
        <dbReference type="EMBL" id="UUI71852.1"/>
    </source>
</evidence>
<proteinExistence type="predicted"/>
<organism evidence="1 2">
    <name type="scientific">Cellulomonas xiejunii</name>
    <dbReference type="NCBI Taxonomy" id="2968083"/>
    <lineage>
        <taxon>Bacteria</taxon>
        <taxon>Bacillati</taxon>
        <taxon>Actinomycetota</taxon>
        <taxon>Actinomycetes</taxon>
        <taxon>Micrococcales</taxon>
        <taxon>Cellulomonadaceae</taxon>
        <taxon>Cellulomonas</taxon>
    </lineage>
</organism>
<reference evidence="1 2" key="1">
    <citation type="submission" date="2022-07" db="EMBL/GenBank/DDBJ databases">
        <title>Novel species in genus cellulomonas.</title>
        <authorList>
            <person name="Ye L."/>
        </authorList>
    </citation>
    <scope>NUCLEOTIDE SEQUENCE [LARGE SCALE GENOMIC DNA]</scope>
    <source>
        <strain evidence="2">zg-B89</strain>
    </source>
</reference>
<dbReference type="RefSeq" id="WP_255619902.1">
    <property type="nucleotide sequence ID" value="NZ_CP101987.1"/>
</dbReference>
<dbReference type="Proteomes" id="UP001316384">
    <property type="component" value="Chromosome"/>
</dbReference>
<gene>
    <name evidence="1" type="ORF">NP048_19030</name>
</gene>
<sequence length="42" mass="4502">MSTYATAWDSLARTIGAAKGKSSGSIDDLEHLTIDHQLKSPK</sequence>
<name>A0ABY5KMW4_9CELL</name>
<keyword evidence="2" id="KW-1185">Reference proteome</keyword>
<accession>A0ABY5KMW4</accession>
<evidence type="ECO:0000313" key="2">
    <source>
        <dbReference type="Proteomes" id="UP001316384"/>
    </source>
</evidence>